<comment type="caution">
    <text evidence="3">The sequence shown here is derived from an EMBL/GenBank/DDBJ whole genome shotgun (WGS) entry which is preliminary data.</text>
</comment>
<dbReference type="AlphaFoldDB" id="A0A8J7NHS5"/>
<gene>
    <name evidence="3" type="primary">Mettl26b</name>
    <name evidence="3" type="ORF">GTO95_0013079</name>
</gene>
<accession>A0A8J7NHS5</accession>
<evidence type="ECO:0000256" key="1">
    <source>
        <dbReference type="ARBA" id="ARBA00008308"/>
    </source>
</evidence>
<comment type="similarity">
    <text evidence="1">Belongs to the UPF0585 family.</text>
</comment>
<dbReference type="InterPro" id="IPR010342">
    <property type="entry name" value="DUF938"/>
</dbReference>
<dbReference type="PANTHER" id="PTHR20974">
    <property type="entry name" value="UPF0585 PROTEIN CG18661"/>
    <property type="match status" value="1"/>
</dbReference>
<dbReference type="InterPro" id="IPR029063">
    <property type="entry name" value="SAM-dependent_MTases_sf"/>
</dbReference>
<evidence type="ECO:0000313" key="3">
    <source>
        <dbReference type="EMBL" id="MBN3314264.1"/>
    </source>
</evidence>
<proteinExistence type="inferred from homology"/>
<dbReference type="Proteomes" id="UP000736164">
    <property type="component" value="Unassembled WGS sequence"/>
</dbReference>
<dbReference type="Gene3D" id="3.40.50.150">
    <property type="entry name" value="Vaccinia Virus protein VP39"/>
    <property type="match status" value="1"/>
</dbReference>
<dbReference type="PANTHER" id="PTHR20974:SF1">
    <property type="entry name" value="METHYLTRANSFERASE-LIKE 26 B"/>
    <property type="match status" value="1"/>
</dbReference>
<sequence>MLLSPAAEQNKDRLLAALRALLGERCHHPLLALELGSGTGQHVVHFAQDLPLITWQPSDISAESRQSIRAYISATQVKNVLQPVHLDAGEPWERWAGLPRGGCDIILSINMLHFCAFSTTEGVFKGSGHLLKARGLLMTYGPYAINGIIIPDSNVQLDRSLQERNPDWGLPDIDVLRQLAFENGLRLERMVSKIRALSFIPDCHPGVLAGGVQCSLPEKRLYNPSDLPAHTSIPRGKTKQHPQTQMQKLDQNLELNFSLSLIGLYKKQSRPASHSLGKMGIRNSSFKDKGLLGGSLWRSA</sequence>
<dbReference type="Pfam" id="PF06080">
    <property type="entry name" value="DUF938"/>
    <property type="match status" value="1"/>
</dbReference>
<protein>
    <submittedName>
        <fullName evidence="3">ML26B protein</fullName>
    </submittedName>
</protein>
<organism evidence="3 4">
    <name type="scientific">Atractosteus spatula</name>
    <name type="common">Alligator gar</name>
    <name type="synonym">Lepisosteus spatula</name>
    <dbReference type="NCBI Taxonomy" id="7917"/>
    <lineage>
        <taxon>Eukaryota</taxon>
        <taxon>Metazoa</taxon>
        <taxon>Chordata</taxon>
        <taxon>Craniata</taxon>
        <taxon>Vertebrata</taxon>
        <taxon>Euteleostomi</taxon>
        <taxon>Actinopterygii</taxon>
        <taxon>Neopterygii</taxon>
        <taxon>Holostei</taxon>
        <taxon>Semionotiformes</taxon>
        <taxon>Lepisosteidae</taxon>
        <taxon>Atractosteus</taxon>
    </lineage>
</organism>
<keyword evidence="4" id="KW-1185">Reference proteome</keyword>
<dbReference type="EMBL" id="JAAWVO010014709">
    <property type="protein sequence ID" value="MBN3314264.1"/>
    <property type="molecule type" value="Genomic_DNA"/>
</dbReference>
<evidence type="ECO:0000313" key="4">
    <source>
        <dbReference type="Proteomes" id="UP000736164"/>
    </source>
</evidence>
<feature type="non-terminal residue" evidence="3">
    <location>
        <position position="300"/>
    </location>
</feature>
<feature type="region of interest" description="Disordered" evidence="2">
    <location>
        <begin position="225"/>
        <end position="245"/>
    </location>
</feature>
<evidence type="ECO:0000256" key="2">
    <source>
        <dbReference type="SAM" id="MobiDB-lite"/>
    </source>
</evidence>
<feature type="non-terminal residue" evidence="3">
    <location>
        <position position="1"/>
    </location>
</feature>
<reference evidence="3" key="1">
    <citation type="journal article" date="2021" name="Cell">
        <title>Tracing the genetic footprints of vertebrate landing in non-teleost ray-finned fishes.</title>
        <authorList>
            <person name="Bi X."/>
            <person name="Wang K."/>
            <person name="Yang L."/>
            <person name="Pan H."/>
            <person name="Jiang H."/>
            <person name="Wei Q."/>
            <person name="Fang M."/>
            <person name="Yu H."/>
            <person name="Zhu C."/>
            <person name="Cai Y."/>
            <person name="He Y."/>
            <person name="Gan X."/>
            <person name="Zeng H."/>
            <person name="Yu D."/>
            <person name="Zhu Y."/>
            <person name="Jiang H."/>
            <person name="Qiu Q."/>
            <person name="Yang H."/>
            <person name="Zhang Y.E."/>
            <person name="Wang W."/>
            <person name="Zhu M."/>
            <person name="He S."/>
            <person name="Zhang G."/>
        </authorList>
    </citation>
    <scope>NUCLEOTIDE SEQUENCE</scope>
    <source>
        <strain evidence="3">Allg_001</strain>
    </source>
</reference>
<dbReference type="SUPFAM" id="SSF53335">
    <property type="entry name" value="S-adenosyl-L-methionine-dependent methyltransferases"/>
    <property type="match status" value="1"/>
</dbReference>
<name>A0A8J7NHS5_ATRSP</name>